<proteinExistence type="predicted"/>
<sequence>MYVKTPRTICTNIRSRVISFVYPEAGSEFLYPFENGKSTKNGPTRLSNSCPALYMTSGDETTVHLDGAAITMRNIQHRRTSLSSNSHSLDSTFIESFNVKIHVNDLTPAPSQEFFKSVLATSKRLAKKSNKKTPTRRQSWSSLGAVEAPEDQGKQLIQRRWSLSSLDSDTEDAFCKSNTTASFRSKNSRMYHATKSNNLSQVPREKIRNFSDGNCEESLSKSSKQSASVPSIDCSAADAKENVEPQKKRTVDKAKEDTSNRQSLSTMHPFTSS</sequence>
<dbReference type="AlphaFoldDB" id="A0AAV4SNP5"/>
<dbReference type="Proteomes" id="UP001054945">
    <property type="component" value="Unassembled WGS sequence"/>
</dbReference>
<evidence type="ECO:0000313" key="2">
    <source>
        <dbReference type="EMBL" id="GIY33273.1"/>
    </source>
</evidence>
<evidence type="ECO:0000256" key="1">
    <source>
        <dbReference type="SAM" id="MobiDB-lite"/>
    </source>
</evidence>
<protein>
    <submittedName>
        <fullName evidence="2">A-kinase anchor protein 13</fullName>
    </submittedName>
</protein>
<gene>
    <name evidence="2" type="primary">Akap13_5</name>
    <name evidence="2" type="ORF">CEXT_303011</name>
</gene>
<feature type="region of interest" description="Disordered" evidence="1">
    <location>
        <begin position="212"/>
        <end position="273"/>
    </location>
</feature>
<feature type="compositionally biased region" description="Polar residues" evidence="1">
    <location>
        <begin position="260"/>
        <end position="273"/>
    </location>
</feature>
<feature type="compositionally biased region" description="Basic and acidic residues" evidence="1">
    <location>
        <begin position="238"/>
        <end position="259"/>
    </location>
</feature>
<feature type="region of interest" description="Disordered" evidence="1">
    <location>
        <begin position="125"/>
        <end position="153"/>
    </location>
</feature>
<reference evidence="2 3" key="1">
    <citation type="submission" date="2021-06" db="EMBL/GenBank/DDBJ databases">
        <title>Caerostris extrusa draft genome.</title>
        <authorList>
            <person name="Kono N."/>
            <person name="Arakawa K."/>
        </authorList>
    </citation>
    <scope>NUCLEOTIDE SEQUENCE [LARGE SCALE GENOMIC DNA]</scope>
</reference>
<keyword evidence="3" id="KW-1185">Reference proteome</keyword>
<feature type="compositionally biased region" description="Basic residues" evidence="1">
    <location>
        <begin position="125"/>
        <end position="135"/>
    </location>
</feature>
<dbReference type="EMBL" id="BPLR01009614">
    <property type="protein sequence ID" value="GIY33273.1"/>
    <property type="molecule type" value="Genomic_DNA"/>
</dbReference>
<comment type="caution">
    <text evidence="2">The sequence shown here is derived from an EMBL/GenBank/DDBJ whole genome shotgun (WGS) entry which is preliminary data.</text>
</comment>
<accession>A0AAV4SNP5</accession>
<evidence type="ECO:0000313" key="3">
    <source>
        <dbReference type="Proteomes" id="UP001054945"/>
    </source>
</evidence>
<feature type="compositionally biased region" description="Low complexity" evidence="1">
    <location>
        <begin position="220"/>
        <end position="231"/>
    </location>
</feature>
<organism evidence="2 3">
    <name type="scientific">Caerostris extrusa</name>
    <name type="common">Bark spider</name>
    <name type="synonym">Caerostris bankana</name>
    <dbReference type="NCBI Taxonomy" id="172846"/>
    <lineage>
        <taxon>Eukaryota</taxon>
        <taxon>Metazoa</taxon>
        <taxon>Ecdysozoa</taxon>
        <taxon>Arthropoda</taxon>
        <taxon>Chelicerata</taxon>
        <taxon>Arachnida</taxon>
        <taxon>Araneae</taxon>
        <taxon>Araneomorphae</taxon>
        <taxon>Entelegynae</taxon>
        <taxon>Araneoidea</taxon>
        <taxon>Araneidae</taxon>
        <taxon>Caerostris</taxon>
    </lineage>
</organism>
<name>A0AAV4SNP5_CAEEX</name>